<keyword evidence="2" id="KW-0521">NADP</keyword>
<evidence type="ECO:0000313" key="5">
    <source>
        <dbReference type="EMBL" id="PLB52197.1"/>
    </source>
</evidence>
<dbReference type="AlphaFoldDB" id="A0A2I2GH83"/>
<dbReference type="RefSeq" id="XP_024707499.1">
    <property type="nucleotide sequence ID" value="XM_024852909.1"/>
</dbReference>
<dbReference type="PANTHER" id="PTHR47706:SF4">
    <property type="entry name" value="NMRA-LIKE DOMAIN-CONTAINING PROTEIN"/>
    <property type="match status" value="1"/>
</dbReference>
<organism evidence="5 6">
    <name type="scientific">Aspergillus steynii IBT 23096</name>
    <dbReference type="NCBI Taxonomy" id="1392250"/>
    <lineage>
        <taxon>Eukaryota</taxon>
        <taxon>Fungi</taxon>
        <taxon>Dikarya</taxon>
        <taxon>Ascomycota</taxon>
        <taxon>Pezizomycotina</taxon>
        <taxon>Eurotiomycetes</taxon>
        <taxon>Eurotiomycetidae</taxon>
        <taxon>Eurotiales</taxon>
        <taxon>Aspergillaceae</taxon>
        <taxon>Aspergillus</taxon>
        <taxon>Aspergillus subgen. Circumdati</taxon>
    </lineage>
</organism>
<evidence type="ECO:0000259" key="4">
    <source>
        <dbReference type="Pfam" id="PF05368"/>
    </source>
</evidence>
<dbReference type="Pfam" id="PF05368">
    <property type="entry name" value="NmrA"/>
    <property type="match status" value="1"/>
</dbReference>
<sequence>MVKITIAGGSGQVAKEVIDALLATKKHDITILTRNVSAPNGSSGITWRTVDYNDKSNLTEALRGTHTVLSFVQLLTDPEQKSQKNLIDAAIAAGVKRFAPSEYGSAGTVDMSWWAGKEIIREYLRTINRNEKYTLFQAGLFLDYLASPYKTAKHVEPLDTVFDFQHCRAILIDGHEDAIMTLTSVADLASVIARAVDYEGEWPEIRGIRGNRLNFEEIVKVGEDIRGRPFAVDKVKLGDLKTGVLNASWGLEKSHRAVSDEQAAELKKTVSIGILLSSVQGAWDVSEEFNRLFPNHQFDDMKEFLGRVWKA</sequence>
<dbReference type="Proteomes" id="UP000234275">
    <property type="component" value="Unassembled WGS sequence"/>
</dbReference>
<evidence type="ECO:0000256" key="3">
    <source>
        <dbReference type="ARBA" id="ARBA00023002"/>
    </source>
</evidence>
<proteinExistence type="inferred from homology"/>
<dbReference type="VEuPathDB" id="FungiDB:P170DRAFT_472103"/>
<evidence type="ECO:0000313" key="6">
    <source>
        <dbReference type="Proteomes" id="UP000234275"/>
    </source>
</evidence>
<dbReference type="EMBL" id="MSFO01000002">
    <property type="protein sequence ID" value="PLB52197.1"/>
    <property type="molecule type" value="Genomic_DNA"/>
</dbReference>
<dbReference type="InterPro" id="IPR036291">
    <property type="entry name" value="NAD(P)-bd_dom_sf"/>
</dbReference>
<keyword evidence="3" id="KW-0560">Oxidoreductase</keyword>
<evidence type="ECO:0000256" key="1">
    <source>
        <dbReference type="ARBA" id="ARBA00005725"/>
    </source>
</evidence>
<comment type="similarity">
    <text evidence="1">Belongs to the NmrA-type oxidoreductase family. Isoflavone reductase subfamily.</text>
</comment>
<dbReference type="SUPFAM" id="SSF51735">
    <property type="entry name" value="NAD(P)-binding Rossmann-fold domains"/>
    <property type="match status" value="1"/>
</dbReference>
<name>A0A2I2GH83_9EURO</name>
<reference evidence="5 6" key="1">
    <citation type="submission" date="2016-12" db="EMBL/GenBank/DDBJ databases">
        <title>The genomes of Aspergillus section Nigri reveals drivers in fungal speciation.</title>
        <authorList>
            <consortium name="DOE Joint Genome Institute"/>
            <person name="Vesth T.C."/>
            <person name="Nybo J."/>
            <person name="Theobald S."/>
            <person name="Brandl J."/>
            <person name="Frisvad J.C."/>
            <person name="Nielsen K.F."/>
            <person name="Lyhne E.K."/>
            <person name="Kogle M.E."/>
            <person name="Kuo A."/>
            <person name="Riley R."/>
            <person name="Clum A."/>
            <person name="Nolan M."/>
            <person name="Lipzen A."/>
            <person name="Salamov A."/>
            <person name="Henrissat B."/>
            <person name="Wiebenga A."/>
            <person name="De Vries R.P."/>
            <person name="Grigoriev I.V."/>
            <person name="Mortensen U.H."/>
            <person name="Andersen M.R."/>
            <person name="Baker S.E."/>
        </authorList>
    </citation>
    <scope>NUCLEOTIDE SEQUENCE [LARGE SCALE GENOMIC DNA]</scope>
    <source>
        <strain evidence="5 6">IBT 23096</strain>
    </source>
</reference>
<dbReference type="InterPro" id="IPR008030">
    <property type="entry name" value="NmrA-like"/>
</dbReference>
<evidence type="ECO:0000256" key="2">
    <source>
        <dbReference type="ARBA" id="ARBA00022857"/>
    </source>
</evidence>
<keyword evidence="6" id="KW-1185">Reference proteome</keyword>
<dbReference type="GeneID" id="36560607"/>
<comment type="caution">
    <text evidence="5">The sequence shown here is derived from an EMBL/GenBank/DDBJ whole genome shotgun (WGS) entry which is preliminary data.</text>
</comment>
<dbReference type="GO" id="GO:0016491">
    <property type="term" value="F:oxidoreductase activity"/>
    <property type="evidence" value="ECO:0007669"/>
    <property type="project" value="UniProtKB-KW"/>
</dbReference>
<dbReference type="OrthoDB" id="10000533at2759"/>
<dbReference type="Gene3D" id="3.40.50.720">
    <property type="entry name" value="NAD(P)-binding Rossmann-like Domain"/>
    <property type="match status" value="1"/>
</dbReference>
<accession>A0A2I2GH83</accession>
<gene>
    <name evidence="5" type="ORF">P170DRAFT_472103</name>
</gene>
<dbReference type="PANTHER" id="PTHR47706">
    <property type="entry name" value="NMRA-LIKE FAMILY PROTEIN"/>
    <property type="match status" value="1"/>
</dbReference>
<feature type="domain" description="NmrA-like" evidence="4">
    <location>
        <begin position="3"/>
        <end position="265"/>
    </location>
</feature>
<dbReference type="InterPro" id="IPR051609">
    <property type="entry name" value="NmrA/Isoflavone_reductase-like"/>
</dbReference>
<protein>
    <submittedName>
        <fullName evidence="5">NAD(P)-binding protein</fullName>
    </submittedName>
</protein>